<comment type="caution">
    <text evidence="1">The sequence shown here is derived from an EMBL/GenBank/DDBJ whole genome shotgun (WGS) entry which is preliminary data.</text>
</comment>
<reference evidence="1 2" key="1">
    <citation type="submission" date="2012-12" db="EMBL/GenBank/DDBJ databases">
        <title>Genome Assembly of Photobacterium sp. AK15.</title>
        <authorList>
            <person name="Khatri I."/>
            <person name="Vaidya B."/>
            <person name="Srinivas T.N.R."/>
            <person name="Subramanian S."/>
            <person name="Pinnaka A."/>
        </authorList>
    </citation>
    <scope>NUCLEOTIDE SEQUENCE [LARGE SCALE GENOMIC DNA]</scope>
    <source>
        <strain evidence="1 2">AK15</strain>
    </source>
</reference>
<dbReference type="EMBL" id="AMZO01000016">
    <property type="protein sequence ID" value="ELR65830.1"/>
    <property type="molecule type" value="Genomic_DNA"/>
</dbReference>
<gene>
    <name evidence="1" type="ORF">C942_00917</name>
</gene>
<dbReference type="AlphaFoldDB" id="L8JAE3"/>
<organism evidence="1 2">
    <name type="scientific">Photobacterium marinum</name>
    <dbReference type="NCBI Taxonomy" id="1056511"/>
    <lineage>
        <taxon>Bacteria</taxon>
        <taxon>Pseudomonadati</taxon>
        <taxon>Pseudomonadota</taxon>
        <taxon>Gammaproteobacteria</taxon>
        <taxon>Vibrionales</taxon>
        <taxon>Vibrionaceae</taxon>
        <taxon>Photobacterium</taxon>
    </lineage>
</organism>
<dbReference type="Proteomes" id="UP000011134">
    <property type="component" value="Unassembled WGS sequence"/>
</dbReference>
<evidence type="ECO:0000313" key="1">
    <source>
        <dbReference type="EMBL" id="ELR65830.1"/>
    </source>
</evidence>
<keyword evidence="2" id="KW-1185">Reference proteome</keyword>
<proteinExistence type="predicted"/>
<dbReference type="PATRIC" id="fig|1056511.3.peg.2410"/>
<accession>L8JAE3</accession>
<name>L8JAE3_9GAMM</name>
<sequence>MASERHNEIISGYIVTEQKDLLSVPEEFIKIHNLSHHLLEQHWLQNPNFIGDVTELKRLFRETRLPEAASFIATLNATKQRYLNNLDNVNAIAFAMQRDVDKDLDGYQNTLEQLQHKIQLLETPEEAYHKKVASLEKEIRIESKRYGELSKSLHGSLQKILDDYMPGSQLIHQLKFNYDNLPHAMCRQFRGMSELVASISSNCVYINRDQMLSAFPASLADEANKVINEHVPDLWRSMTRLNGYFDTSTNSQFFKDNLRSQLAKTRQALREKRYLDQQQSEKLLENFKMQLASIEGKRSKVIDKGYLDQELRVDTASKAFIRLMKKAQSPTLPYSEVYYDAGLQESFTKAYAKKLLTEYPAELYFTVSSDGVFSIPREAGAQQLVFNFADSSQYLTYDVVIQSSLPQVIDSQDQHAEMSSHSLLDELKGQLQKLWDSKAIASASY</sequence>
<protein>
    <submittedName>
        <fullName evidence="1">Uncharacterized protein</fullName>
    </submittedName>
</protein>
<evidence type="ECO:0000313" key="2">
    <source>
        <dbReference type="Proteomes" id="UP000011134"/>
    </source>
</evidence>